<keyword evidence="2" id="KW-1185">Reference proteome</keyword>
<dbReference type="AlphaFoldDB" id="A0A1R2ANM9"/>
<gene>
    <name evidence="1" type="ORF">SteCoe_37120</name>
</gene>
<accession>A0A1R2ANM9</accession>
<sequence length="185" mass="21269">MLQFTTSNSFIIDFLSKYPENMRKTCVEAILIYGVRTIKSKFPYGLTANQLISVAGIADINESMQRISSSCNISVNHKSAEVQKLLSESSVKNDEKTERFRESQYEKWPRSESKNCSRAEVDSKIQFSSKLKEPEICPYETAKSFFKEQDEDLSSESQVMKIAEDFLKNSYAVHFAKTNKQRRDS</sequence>
<evidence type="ECO:0000313" key="1">
    <source>
        <dbReference type="EMBL" id="OMJ66143.1"/>
    </source>
</evidence>
<reference evidence="1 2" key="1">
    <citation type="submission" date="2016-11" db="EMBL/GenBank/DDBJ databases">
        <title>The macronuclear genome of Stentor coeruleus: a giant cell with tiny introns.</title>
        <authorList>
            <person name="Slabodnick M."/>
            <person name="Ruby J.G."/>
            <person name="Reiff S.B."/>
            <person name="Swart E.C."/>
            <person name="Gosai S."/>
            <person name="Prabakaran S."/>
            <person name="Witkowska E."/>
            <person name="Larue G.E."/>
            <person name="Fisher S."/>
            <person name="Freeman R.M."/>
            <person name="Gunawardena J."/>
            <person name="Chu W."/>
            <person name="Stover N.A."/>
            <person name="Gregory B.D."/>
            <person name="Nowacki M."/>
            <person name="Derisi J."/>
            <person name="Roy S.W."/>
            <person name="Marshall W.F."/>
            <person name="Sood P."/>
        </authorList>
    </citation>
    <scope>NUCLEOTIDE SEQUENCE [LARGE SCALE GENOMIC DNA]</scope>
    <source>
        <strain evidence="1">WM001</strain>
    </source>
</reference>
<dbReference type="Proteomes" id="UP000187209">
    <property type="component" value="Unassembled WGS sequence"/>
</dbReference>
<organism evidence="1 2">
    <name type="scientific">Stentor coeruleus</name>
    <dbReference type="NCBI Taxonomy" id="5963"/>
    <lineage>
        <taxon>Eukaryota</taxon>
        <taxon>Sar</taxon>
        <taxon>Alveolata</taxon>
        <taxon>Ciliophora</taxon>
        <taxon>Postciliodesmatophora</taxon>
        <taxon>Heterotrichea</taxon>
        <taxon>Heterotrichida</taxon>
        <taxon>Stentoridae</taxon>
        <taxon>Stentor</taxon>
    </lineage>
</organism>
<protein>
    <submittedName>
        <fullName evidence="1">Uncharacterized protein</fullName>
    </submittedName>
</protein>
<proteinExistence type="predicted"/>
<dbReference type="EMBL" id="MPUH01001807">
    <property type="protein sequence ID" value="OMJ66143.1"/>
    <property type="molecule type" value="Genomic_DNA"/>
</dbReference>
<comment type="caution">
    <text evidence="1">The sequence shown here is derived from an EMBL/GenBank/DDBJ whole genome shotgun (WGS) entry which is preliminary data.</text>
</comment>
<name>A0A1R2ANM9_9CILI</name>
<dbReference type="OrthoDB" id="325942at2759"/>
<evidence type="ECO:0000313" key="2">
    <source>
        <dbReference type="Proteomes" id="UP000187209"/>
    </source>
</evidence>